<reference evidence="2" key="1">
    <citation type="submission" date="2023-07" db="EMBL/GenBank/DDBJ databases">
        <title>Sorghum-associated microbial communities from plants grown in Nebraska, USA.</title>
        <authorList>
            <person name="Schachtman D."/>
        </authorList>
    </citation>
    <scope>NUCLEOTIDE SEQUENCE</scope>
    <source>
        <strain evidence="2">BE80</strain>
    </source>
</reference>
<organism evidence="2 3">
    <name type="scientific">Paenibacillus amylolyticus</name>
    <dbReference type="NCBI Taxonomy" id="1451"/>
    <lineage>
        <taxon>Bacteria</taxon>
        <taxon>Bacillati</taxon>
        <taxon>Bacillota</taxon>
        <taxon>Bacilli</taxon>
        <taxon>Bacillales</taxon>
        <taxon>Paenibacillaceae</taxon>
        <taxon>Paenibacillus</taxon>
    </lineage>
</organism>
<accession>A0AAP5H5V4</accession>
<evidence type="ECO:0000313" key="3">
    <source>
        <dbReference type="Proteomes" id="UP001254832"/>
    </source>
</evidence>
<dbReference type="Gene3D" id="3.40.1580.10">
    <property type="entry name" value="SMI1/KNR4-like"/>
    <property type="match status" value="1"/>
</dbReference>
<dbReference type="InterPro" id="IPR018958">
    <property type="entry name" value="Knr4/Smi1-like_dom"/>
</dbReference>
<dbReference type="SUPFAM" id="SSF160631">
    <property type="entry name" value="SMI1/KNR4-like"/>
    <property type="match status" value="1"/>
</dbReference>
<protein>
    <recommendedName>
        <fullName evidence="1">Knr4/Smi1-like domain-containing protein</fullName>
    </recommendedName>
</protein>
<dbReference type="Proteomes" id="UP001254832">
    <property type="component" value="Unassembled WGS sequence"/>
</dbReference>
<name>A0AAP5H5V4_PAEAM</name>
<feature type="domain" description="Knr4/Smi1-like" evidence="1">
    <location>
        <begin position="43"/>
        <end position="157"/>
    </location>
</feature>
<dbReference type="Pfam" id="PF09346">
    <property type="entry name" value="SMI1_KNR4"/>
    <property type="match status" value="1"/>
</dbReference>
<evidence type="ECO:0000313" key="2">
    <source>
        <dbReference type="EMBL" id="MDR6726909.1"/>
    </source>
</evidence>
<dbReference type="AlphaFoldDB" id="A0AAP5H5V4"/>
<dbReference type="EMBL" id="JAVDTR010000021">
    <property type="protein sequence ID" value="MDR6726909.1"/>
    <property type="molecule type" value="Genomic_DNA"/>
</dbReference>
<gene>
    <name evidence="2" type="ORF">J2W91_005434</name>
</gene>
<dbReference type="SMART" id="SM00860">
    <property type="entry name" value="SMI1_KNR4"/>
    <property type="match status" value="1"/>
</dbReference>
<proteinExistence type="predicted"/>
<dbReference type="InterPro" id="IPR037883">
    <property type="entry name" value="Knr4/Smi1-like_sf"/>
</dbReference>
<dbReference type="RefSeq" id="WP_310145488.1">
    <property type="nucleotide sequence ID" value="NZ_JAVDTR010000021.1"/>
</dbReference>
<evidence type="ECO:0000259" key="1">
    <source>
        <dbReference type="SMART" id="SM00860"/>
    </source>
</evidence>
<comment type="caution">
    <text evidence="2">The sequence shown here is derived from an EMBL/GenBank/DDBJ whole genome shotgun (WGS) entry which is preliminary data.</text>
</comment>
<sequence length="182" mass="21588">MIQGELIYKTIDSLKKRLENNNLLELQLQEGYLTQATCTFNEPADESDLIEFQRKLGFELPNDYINFLKISNGCSLFDHPQHGGEAYLYKWQDIQEATYESSNEGYLKIAYIYQDNIVIDLKKYSEGSNNYLMVKGYIDNFDESRPFNMNFELWFDRFIISQGDKFWDWSVYTAENYYKLKG</sequence>